<reference evidence="3" key="1">
    <citation type="submission" date="2020-07" db="EMBL/GenBank/DDBJ databases">
        <title>Multicomponent nature underlies the extraordinary mechanical properties of spider dragline silk.</title>
        <authorList>
            <person name="Kono N."/>
            <person name="Nakamura H."/>
            <person name="Mori M."/>
            <person name="Yoshida Y."/>
            <person name="Ohtoshi R."/>
            <person name="Malay A.D."/>
            <person name="Moran D.A.P."/>
            <person name="Tomita M."/>
            <person name="Numata K."/>
            <person name="Arakawa K."/>
        </authorList>
    </citation>
    <scope>NUCLEOTIDE SEQUENCE</scope>
</reference>
<evidence type="ECO:0000313" key="4">
    <source>
        <dbReference type="Proteomes" id="UP000887116"/>
    </source>
</evidence>
<evidence type="ECO:0000259" key="2">
    <source>
        <dbReference type="Pfam" id="PF13339"/>
    </source>
</evidence>
<feature type="domain" description="AATF leucine zipper-containing" evidence="2">
    <location>
        <begin position="191"/>
        <end position="255"/>
    </location>
</feature>
<feature type="compositionally biased region" description="Acidic residues" evidence="1">
    <location>
        <begin position="88"/>
        <end position="112"/>
    </location>
</feature>
<dbReference type="Pfam" id="PF13339">
    <property type="entry name" value="AATF-Che1"/>
    <property type="match status" value="1"/>
</dbReference>
<evidence type="ECO:0000256" key="1">
    <source>
        <dbReference type="SAM" id="MobiDB-lite"/>
    </source>
</evidence>
<feature type="region of interest" description="Disordered" evidence="1">
    <location>
        <begin position="78"/>
        <end position="194"/>
    </location>
</feature>
<keyword evidence="4" id="KW-1185">Reference proteome</keyword>
<proteinExistence type="predicted"/>
<feature type="compositionally biased region" description="Acidic residues" evidence="1">
    <location>
        <begin position="130"/>
        <end position="170"/>
    </location>
</feature>
<feature type="compositionally biased region" description="Basic and acidic residues" evidence="1">
    <location>
        <begin position="171"/>
        <end position="180"/>
    </location>
</feature>
<sequence>MSSLGEKIAKLTNPCAEVILDPEDAVDPDSAAKVFTDEINETQENEISELRRKTAPLLEDVDPTYAGKKVLRRDLGRIFHEDDKSSPDDNDSVEETGNEVSYSEDDDGDISDEEMKNFKKLIASKSKESVEEDGYDNESEEEDNYDNEGEEIDSIDSEDEVGESNEEEEKTENKTSDEMTKQFSNIDVTSEMEKSQAINNQREIMNNLLEARIKLQKLLITVNRLPQFSVWERLKEKGGKEFRERLSKVVMTLIASLVFKYVLFSHSQDRGDNEAIYMKKFDRIVVIRTSSR</sequence>
<accession>A0A8X6H7T1</accession>
<evidence type="ECO:0000313" key="3">
    <source>
        <dbReference type="EMBL" id="GFR18841.1"/>
    </source>
</evidence>
<comment type="caution">
    <text evidence="3">The sequence shown here is derived from an EMBL/GenBank/DDBJ whole genome shotgun (WGS) entry which is preliminary data.</text>
</comment>
<protein>
    <submittedName>
        <fullName evidence="3">Protein AATF</fullName>
    </submittedName>
</protein>
<dbReference type="Proteomes" id="UP000887116">
    <property type="component" value="Unassembled WGS sequence"/>
</dbReference>
<dbReference type="AlphaFoldDB" id="A0A8X6H7T1"/>
<dbReference type="PANTHER" id="PTHR15565:SF0">
    <property type="entry name" value="PROTEIN AATF"/>
    <property type="match status" value="1"/>
</dbReference>
<dbReference type="InterPro" id="IPR025160">
    <property type="entry name" value="AATF"/>
</dbReference>
<gene>
    <name evidence="3" type="primary">Aatf_0</name>
    <name evidence="3" type="ORF">TNCT_558731</name>
</gene>
<dbReference type="OrthoDB" id="5783963at2759"/>
<dbReference type="EMBL" id="BMAO01037599">
    <property type="protein sequence ID" value="GFR18841.1"/>
    <property type="molecule type" value="Genomic_DNA"/>
</dbReference>
<feature type="region of interest" description="Disordered" evidence="1">
    <location>
        <begin position="44"/>
        <end position="63"/>
    </location>
</feature>
<dbReference type="GO" id="GO:0005730">
    <property type="term" value="C:nucleolus"/>
    <property type="evidence" value="ECO:0007669"/>
    <property type="project" value="TreeGrafter"/>
</dbReference>
<dbReference type="InterPro" id="IPR039223">
    <property type="entry name" value="AATF/Bfr2"/>
</dbReference>
<dbReference type="PANTHER" id="PTHR15565">
    <property type="entry name" value="AATF PROTEIN APOPTOSIS ANTAGONIZING TRANSCRIPTION FACTOR"/>
    <property type="match status" value="1"/>
</dbReference>
<organism evidence="3 4">
    <name type="scientific">Trichonephila clavata</name>
    <name type="common">Joro spider</name>
    <name type="synonym">Nephila clavata</name>
    <dbReference type="NCBI Taxonomy" id="2740835"/>
    <lineage>
        <taxon>Eukaryota</taxon>
        <taxon>Metazoa</taxon>
        <taxon>Ecdysozoa</taxon>
        <taxon>Arthropoda</taxon>
        <taxon>Chelicerata</taxon>
        <taxon>Arachnida</taxon>
        <taxon>Araneae</taxon>
        <taxon>Araneomorphae</taxon>
        <taxon>Entelegynae</taxon>
        <taxon>Araneoidea</taxon>
        <taxon>Nephilidae</taxon>
        <taxon>Trichonephila</taxon>
    </lineage>
</organism>
<feature type="compositionally biased region" description="Basic and acidic residues" evidence="1">
    <location>
        <begin position="78"/>
        <end position="87"/>
    </location>
</feature>
<name>A0A8X6H7T1_TRICU</name>